<dbReference type="AlphaFoldDB" id="A0A1H7GEJ3"/>
<evidence type="ECO:0000259" key="7">
    <source>
        <dbReference type="Pfam" id="PF04542"/>
    </source>
</evidence>
<dbReference type="Gene3D" id="1.10.1740.10">
    <property type="match status" value="1"/>
</dbReference>
<dbReference type="PANTHER" id="PTHR43133:SF52">
    <property type="entry name" value="ECF RNA POLYMERASE SIGMA FACTOR SIGL"/>
    <property type="match status" value="1"/>
</dbReference>
<dbReference type="InterPro" id="IPR007627">
    <property type="entry name" value="RNA_pol_sigma70_r2"/>
</dbReference>
<accession>A0A1H7GEJ3</accession>
<evidence type="ECO:0000256" key="1">
    <source>
        <dbReference type="ARBA" id="ARBA00010641"/>
    </source>
</evidence>
<dbReference type="InterPro" id="IPR000838">
    <property type="entry name" value="RNA_pol_sigma70_ECF_CS"/>
</dbReference>
<dbReference type="GO" id="GO:0006352">
    <property type="term" value="P:DNA-templated transcription initiation"/>
    <property type="evidence" value="ECO:0007669"/>
    <property type="project" value="InterPro"/>
</dbReference>
<sequence length="177" mass="20000">MDSAPTGDAAFLAALYARYGRSVLGHVLRLVHGDYQRAEDLTQETFLRAWQHRDALDLDRAAPWLHTVAHNLTVSAFRRARARPAEAPLPDDDGGGFADADGEAELDRMLERWQLLEAMRGLRTEQREVLIEVYYLRRSVAETAEHLGIPPGTVKSRCYYGLRALRNVLEERGVTSR</sequence>
<keyword evidence="3 6" id="KW-0731">Sigma factor</keyword>
<dbReference type="Pfam" id="PF04542">
    <property type="entry name" value="Sigma70_r2"/>
    <property type="match status" value="1"/>
</dbReference>
<keyword evidence="2 6" id="KW-0805">Transcription regulation</keyword>
<dbReference type="GO" id="GO:0006950">
    <property type="term" value="P:response to stress"/>
    <property type="evidence" value="ECO:0007669"/>
    <property type="project" value="UniProtKB-ARBA"/>
</dbReference>
<feature type="domain" description="RNA polymerase sigma-70 region 2" evidence="7">
    <location>
        <begin position="15"/>
        <end position="82"/>
    </location>
</feature>
<dbReference type="InterPro" id="IPR014284">
    <property type="entry name" value="RNA_pol_sigma-70_dom"/>
</dbReference>
<keyword evidence="5 6" id="KW-0804">Transcription</keyword>
<dbReference type="SUPFAM" id="SSF88946">
    <property type="entry name" value="Sigma2 domain of RNA polymerase sigma factors"/>
    <property type="match status" value="1"/>
</dbReference>
<keyword evidence="4 6" id="KW-0238">DNA-binding</keyword>
<evidence type="ECO:0000313" key="9">
    <source>
        <dbReference type="EMBL" id="SEK35907.1"/>
    </source>
</evidence>
<dbReference type="InterPro" id="IPR013324">
    <property type="entry name" value="RNA_pol_sigma_r3/r4-like"/>
</dbReference>
<dbReference type="InterPro" id="IPR013249">
    <property type="entry name" value="RNA_pol_sigma70_r4_t2"/>
</dbReference>
<dbReference type="GO" id="GO:0016987">
    <property type="term" value="F:sigma factor activity"/>
    <property type="evidence" value="ECO:0007669"/>
    <property type="project" value="UniProtKB-KW"/>
</dbReference>
<keyword evidence="10" id="KW-1185">Reference proteome</keyword>
<protein>
    <recommendedName>
        <fullName evidence="6">RNA polymerase sigma factor</fullName>
    </recommendedName>
</protein>
<proteinExistence type="inferred from homology"/>
<dbReference type="Gene3D" id="1.10.10.10">
    <property type="entry name" value="Winged helix-like DNA-binding domain superfamily/Winged helix DNA-binding domain"/>
    <property type="match status" value="1"/>
</dbReference>
<gene>
    <name evidence="9" type="ORF">SAMN05414137_101639</name>
</gene>
<dbReference type="Pfam" id="PF08281">
    <property type="entry name" value="Sigma70_r4_2"/>
    <property type="match status" value="1"/>
</dbReference>
<evidence type="ECO:0000256" key="5">
    <source>
        <dbReference type="ARBA" id="ARBA00023163"/>
    </source>
</evidence>
<dbReference type="NCBIfam" id="TIGR02937">
    <property type="entry name" value="sigma70-ECF"/>
    <property type="match status" value="1"/>
</dbReference>
<dbReference type="PROSITE" id="PS01063">
    <property type="entry name" value="SIGMA70_ECF"/>
    <property type="match status" value="1"/>
</dbReference>
<feature type="domain" description="RNA polymerase sigma factor 70 region 4 type 2" evidence="8">
    <location>
        <begin position="114"/>
        <end position="164"/>
    </location>
</feature>
<evidence type="ECO:0000256" key="4">
    <source>
        <dbReference type="ARBA" id="ARBA00023125"/>
    </source>
</evidence>
<evidence type="ECO:0000256" key="3">
    <source>
        <dbReference type="ARBA" id="ARBA00023082"/>
    </source>
</evidence>
<dbReference type="OrthoDB" id="9811152at2"/>
<dbReference type="eggNOG" id="COG1595">
    <property type="taxonomic scope" value="Bacteria"/>
</dbReference>
<name>A0A1H7GEJ3_STRJI</name>
<dbReference type="SUPFAM" id="SSF88659">
    <property type="entry name" value="Sigma3 and sigma4 domains of RNA polymerase sigma factors"/>
    <property type="match status" value="1"/>
</dbReference>
<comment type="similarity">
    <text evidence="1 6">Belongs to the sigma-70 factor family. ECF subfamily.</text>
</comment>
<dbReference type="Proteomes" id="UP000183015">
    <property type="component" value="Unassembled WGS sequence"/>
</dbReference>
<dbReference type="EMBL" id="FOAZ01000001">
    <property type="protein sequence ID" value="SEK35907.1"/>
    <property type="molecule type" value="Genomic_DNA"/>
</dbReference>
<dbReference type="InterPro" id="IPR013325">
    <property type="entry name" value="RNA_pol_sigma_r2"/>
</dbReference>
<evidence type="ECO:0000259" key="8">
    <source>
        <dbReference type="Pfam" id="PF08281"/>
    </source>
</evidence>
<reference evidence="10" key="1">
    <citation type="submission" date="2016-10" db="EMBL/GenBank/DDBJ databases">
        <authorList>
            <person name="Varghese N."/>
        </authorList>
    </citation>
    <scope>NUCLEOTIDE SEQUENCE [LARGE SCALE GENOMIC DNA]</scope>
    <source>
        <strain evidence="10">DSM 45096 / BCRC 16803 / CGMCC 4.1857 / CIP 109030 / JCM 12277 / KCTC 19219 / NBRC 100920 / 33214</strain>
    </source>
</reference>
<organism evidence="9 10">
    <name type="scientific">Streptacidiphilus jiangxiensis</name>
    <dbReference type="NCBI Taxonomy" id="235985"/>
    <lineage>
        <taxon>Bacteria</taxon>
        <taxon>Bacillati</taxon>
        <taxon>Actinomycetota</taxon>
        <taxon>Actinomycetes</taxon>
        <taxon>Kitasatosporales</taxon>
        <taxon>Streptomycetaceae</taxon>
        <taxon>Streptacidiphilus</taxon>
    </lineage>
</organism>
<dbReference type="GO" id="GO:0003677">
    <property type="term" value="F:DNA binding"/>
    <property type="evidence" value="ECO:0007669"/>
    <property type="project" value="UniProtKB-KW"/>
</dbReference>
<dbReference type="STRING" id="235985.SAMN05414137_101639"/>
<evidence type="ECO:0000256" key="6">
    <source>
        <dbReference type="RuleBase" id="RU000716"/>
    </source>
</evidence>
<evidence type="ECO:0000313" key="10">
    <source>
        <dbReference type="Proteomes" id="UP000183015"/>
    </source>
</evidence>
<dbReference type="CDD" id="cd06171">
    <property type="entry name" value="Sigma70_r4"/>
    <property type="match status" value="1"/>
</dbReference>
<dbReference type="InterPro" id="IPR036388">
    <property type="entry name" value="WH-like_DNA-bd_sf"/>
</dbReference>
<evidence type="ECO:0000256" key="2">
    <source>
        <dbReference type="ARBA" id="ARBA00023015"/>
    </source>
</evidence>
<dbReference type="RefSeq" id="WP_042460008.1">
    <property type="nucleotide sequence ID" value="NZ_BBPN01000064.1"/>
</dbReference>
<dbReference type="InterPro" id="IPR039425">
    <property type="entry name" value="RNA_pol_sigma-70-like"/>
</dbReference>
<dbReference type="PANTHER" id="PTHR43133">
    <property type="entry name" value="RNA POLYMERASE ECF-TYPE SIGMA FACTO"/>
    <property type="match status" value="1"/>
</dbReference>